<gene>
    <name evidence="1" type="ORF">EYR41_010561</name>
</gene>
<organism evidence="1 2">
    <name type="scientific">Orbilia oligospora</name>
    <name type="common">Nematode-trapping fungus</name>
    <name type="synonym">Arthrobotrys oligospora</name>
    <dbReference type="NCBI Taxonomy" id="2813651"/>
    <lineage>
        <taxon>Eukaryota</taxon>
        <taxon>Fungi</taxon>
        <taxon>Dikarya</taxon>
        <taxon>Ascomycota</taxon>
        <taxon>Pezizomycotina</taxon>
        <taxon>Orbiliomycetes</taxon>
        <taxon>Orbiliales</taxon>
        <taxon>Orbiliaceae</taxon>
        <taxon>Orbilia</taxon>
    </lineage>
</organism>
<name>A0A8H2DT92_ORBOL</name>
<proteinExistence type="predicted"/>
<protein>
    <submittedName>
        <fullName evidence="1">Uncharacterized protein</fullName>
    </submittedName>
</protein>
<dbReference type="Proteomes" id="UP000297595">
    <property type="component" value="Unassembled WGS sequence"/>
</dbReference>
<dbReference type="AlphaFoldDB" id="A0A8H2DT92"/>
<reference evidence="1 2" key="1">
    <citation type="submission" date="2019-03" db="EMBL/GenBank/DDBJ databases">
        <title>Nematode-trapping fungi genome.</title>
        <authorList>
            <person name="Vidal-Diez De Ulzurrun G."/>
        </authorList>
    </citation>
    <scope>NUCLEOTIDE SEQUENCE [LARGE SCALE GENOMIC DNA]</scope>
    <source>
        <strain evidence="1 2">TWF154</strain>
    </source>
</reference>
<dbReference type="EMBL" id="SOZJ01000007">
    <property type="protein sequence ID" value="TGJ64512.1"/>
    <property type="molecule type" value="Genomic_DNA"/>
</dbReference>
<evidence type="ECO:0000313" key="2">
    <source>
        <dbReference type="Proteomes" id="UP000297595"/>
    </source>
</evidence>
<sequence>MLFPAPPERPSAYWRELRHGMDPNGINWIIKKDILRLALKLNLTPKTSDPSRRCGTVGILIRHRPPDYDERRVPQSVKSLYQTACGSTSCTTRRLDGGSGVYAGIFAG</sequence>
<accession>A0A8H2DT92</accession>
<comment type="caution">
    <text evidence="1">The sequence shown here is derived from an EMBL/GenBank/DDBJ whole genome shotgun (WGS) entry which is preliminary data.</text>
</comment>
<evidence type="ECO:0000313" key="1">
    <source>
        <dbReference type="EMBL" id="TGJ64512.1"/>
    </source>
</evidence>